<gene>
    <name evidence="1" type="ORF">NG799_29220</name>
</gene>
<organism evidence="1 2">
    <name type="scientific">Laspinema palackyanum D2a</name>
    <dbReference type="NCBI Taxonomy" id="2953684"/>
    <lineage>
        <taxon>Bacteria</taxon>
        <taxon>Bacillati</taxon>
        <taxon>Cyanobacteriota</taxon>
        <taxon>Cyanophyceae</taxon>
        <taxon>Oscillatoriophycideae</taxon>
        <taxon>Oscillatoriales</taxon>
        <taxon>Laspinemataceae</taxon>
        <taxon>Laspinema</taxon>
        <taxon>Laspinema palackyanum</taxon>
    </lineage>
</organism>
<evidence type="ECO:0000313" key="1">
    <source>
        <dbReference type="EMBL" id="MCT7970399.1"/>
    </source>
</evidence>
<accession>A0ABT2N068</accession>
<proteinExistence type="predicted"/>
<reference evidence="1 2" key="1">
    <citation type="journal article" date="2022" name="Front. Microbiol.">
        <title>High genomic differentiation and limited gene flow indicate recent cryptic speciation within the genus Laspinema (cyanobacteria).</title>
        <authorList>
            <person name="Stanojkovic A."/>
            <person name="Skoupy S."/>
            <person name="Skaloud P."/>
            <person name="Dvorak P."/>
        </authorList>
    </citation>
    <scope>NUCLEOTIDE SEQUENCE [LARGE SCALE GENOMIC DNA]</scope>
    <source>
        <strain evidence="1 2">D2a</strain>
    </source>
</reference>
<dbReference type="Proteomes" id="UP001525890">
    <property type="component" value="Unassembled WGS sequence"/>
</dbReference>
<dbReference type="EMBL" id="JAMXFF010000099">
    <property type="protein sequence ID" value="MCT7970399.1"/>
    <property type="molecule type" value="Genomic_DNA"/>
</dbReference>
<comment type="caution">
    <text evidence="1">The sequence shown here is derived from an EMBL/GenBank/DDBJ whole genome shotgun (WGS) entry which is preliminary data.</text>
</comment>
<keyword evidence="2" id="KW-1185">Reference proteome</keyword>
<protein>
    <submittedName>
        <fullName evidence="1">Uncharacterized protein</fullName>
    </submittedName>
</protein>
<dbReference type="RefSeq" id="WP_368009814.1">
    <property type="nucleotide sequence ID" value="NZ_JAMXFF010000099.1"/>
</dbReference>
<sequence length="141" mass="15221">MEPVELTAIAILVLTPIAQGALGKVGENLLEKGGNLWKRIQAKLPKLAADLKRANLTPLDYGEAVLELKAAAQKDPELREAVQEVAIQAQADPQLADEIAKIRQTLKSQQPTIQNLAKLAEKIGVVNQAPTYGQTNNINII</sequence>
<name>A0ABT2N068_9CYAN</name>
<evidence type="ECO:0000313" key="2">
    <source>
        <dbReference type="Proteomes" id="UP001525890"/>
    </source>
</evidence>